<accession>A0A0D0CBW5</accession>
<dbReference type="SUPFAM" id="SSF52402">
    <property type="entry name" value="Adenine nucleotide alpha hydrolases-like"/>
    <property type="match status" value="1"/>
</dbReference>
<feature type="region of interest" description="Disordered" evidence="1">
    <location>
        <begin position="143"/>
        <end position="171"/>
    </location>
</feature>
<dbReference type="Gene3D" id="3.40.50.12370">
    <property type="match status" value="1"/>
</dbReference>
<dbReference type="EMBL" id="KN826043">
    <property type="protein sequence ID" value="KIK80332.1"/>
    <property type="molecule type" value="Genomic_DNA"/>
</dbReference>
<dbReference type="InterPro" id="IPR006015">
    <property type="entry name" value="Universal_stress_UspA"/>
</dbReference>
<dbReference type="Pfam" id="PF00582">
    <property type="entry name" value="Usp"/>
    <property type="match status" value="1"/>
</dbReference>
<feature type="compositionally biased region" description="Basic residues" evidence="1">
    <location>
        <begin position="411"/>
        <end position="424"/>
    </location>
</feature>
<feature type="compositionally biased region" description="Basic and acidic residues" evidence="1">
    <location>
        <begin position="649"/>
        <end position="666"/>
    </location>
</feature>
<feature type="domain" description="UspA" evidence="2">
    <location>
        <begin position="462"/>
        <end position="605"/>
    </location>
</feature>
<gene>
    <name evidence="3" type="ORF">PAXRUDRAFT_28191</name>
</gene>
<proteinExistence type="predicted"/>
<dbReference type="Proteomes" id="UP000054538">
    <property type="component" value="Unassembled WGS sequence"/>
</dbReference>
<dbReference type="PRINTS" id="PR01438">
    <property type="entry name" value="UNVRSLSTRESS"/>
</dbReference>
<dbReference type="HOGENOM" id="CLU_020600_1_0_1"/>
<feature type="compositionally biased region" description="Low complexity" evidence="1">
    <location>
        <begin position="113"/>
        <end position="125"/>
    </location>
</feature>
<feature type="region of interest" description="Disordered" evidence="1">
    <location>
        <begin position="402"/>
        <end position="428"/>
    </location>
</feature>
<feature type="compositionally biased region" description="Basic and acidic residues" evidence="1">
    <location>
        <begin position="245"/>
        <end position="254"/>
    </location>
</feature>
<dbReference type="InterPro" id="IPR006016">
    <property type="entry name" value="UspA"/>
</dbReference>
<keyword evidence="4" id="KW-1185">Reference proteome</keyword>
<protein>
    <recommendedName>
        <fullName evidence="2">UspA domain-containing protein</fullName>
    </recommendedName>
</protein>
<evidence type="ECO:0000313" key="3">
    <source>
        <dbReference type="EMBL" id="KIK80332.1"/>
    </source>
</evidence>
<feature type="compositionally biased region" description="Acidic residues" evidence="1">
    <location>
        <begin position="667"/>
        <end position="689"/>
    </location>
</feature>
<sequence length="700" mass="76548">MLKSTLAYPGIMWGGAKESDTGPVSSTDAATYRRSLHPQCVSRFTLMVEPPSPAVCPARPRRRSWLQWHGHQKDCSRDLAKPLLDAELPSPEEHAELSYSSSSGTPRAEPRSRVSSRPSTPRRLSTASLSHLFSFQPSVHSPISHPIHQVDQSSSASNGGSPHSSTSALPAVAAVKSETSARTSGSFGKMAFNSMIGGLSALSLSRTSTTISSCNDDKDKEKEARGRSSSKGKPRSSSFVIPSTWKDKDKDRDTVSLTSKESVRARSQSPFSLRRFRSRDRDQSPAPFPLEESDSESITSRRSPAVRPRTAFTDDPDSGSDHAGEETEEEEDDWSDDIAGMFDFVTERNTEQNAQIAVLGSDGLLIGEIDADGEGDAAMDPDPLGEGVNVVVPPEPYFPSTLNRSSFSSVRGKRGGVKRKKSKHHETIPLSTSRPLFQRDRCTITLVQGDPDSSGRRKRTYLVASDLSEESRYAVEWGIGTVLRDGDEMLIVTVVENESKVDPPIPNPADRATKLRSQQERQGLAYILVRQATSLLQRTRLHVSVSCQAWHAKNSRHMLLDIVDYNEPTMLIVGSRGIGQLKGILLGSTSHYLIQRCSVPVMVARRRLKRPPKRSAHLAKHRAHVSLAEAGIDRVAAKVDQDVAVMRDEMQREDQRRSEKEAHAIEEEGEGEEGEAGEEGDGGEGDGAEGEGFLGTKVRG</sequence>
<dbReference type="AlphaFoldDB" id="A0A0D0CBW5"/>
<evidence type="ECO:0000259" key="2">
    <source>
        <dbReference type="Pfam" id="PF00582"/>
    </source>
</evidence>
<dbReference type="PANTHER" id="PTHR46100:SF4">
    <property type="entry name" value="USPA DOMAIN-CONTAINING PROTEIN"/>
    <property type="match status" value="1"/>
</dbReference>
<dbReference type="CDD" id="cd23659">
    <property type="entry name" value="USP_At3g01520-like"/>
    <property type="match status" value="1"/>
</dbReference>
<evidence type="ECO:0000313" key="4">
    <source>
        <dbReference type="Proteomes" id="UP000054538"/>
    </source>
</evidence>
<reference evidence="4" key="2">
    <citation type="submission" date="2015-01" db="EMBL/GenBank/DDBJ databases">
        <title>Evolutionary Origins and Diversification of the Mycorrhizal Mutualists.</title>
        <authorList>
            <consortium name="DOE Joint Genome Institute"/>
            <consortium name="Mycorrhizal Genomics Consortium"/>
            <person name="Kohler A."/>
            <person name="Kuo A."/>
            <person name="Nagy L.G."/>
            <person name="Floudas D."/>
            <person name="Copeland A."/>
            <person name="Barry K.W."/>
            <person name="Cichocki N."/>
            <person name="Veneault-Fourrey C."/>
            <person name="LaButti K."/>
            <person name="Lindquist E.A."/>
            <person name="Lipzen A."/>
            <person name="Lundell T."/>
            <person name="Morin E."/>
            <person name="Murat C."/>
            <person name="Riley R."/>
            <person name="Ohm R."/>
            <person name="Sun H."/>
            <person name="Tunlid A."/>
            <person name="Henrissat B."/>
            <person name="Grigoriev I.V."/>
            <person name="Hibbett D.S."/>
            <person name="Martin F."/>
        </authorList>
    </citation>
    <scope>NUCLEOTIDE SEQUENCE [LARGE SCALE GENOMIC DNA]</scope>
    <source>
        <strain evidence="4">Ve08.2h10</strain>
    </source>
</reference>
<feature type="region of interest" description="Disordered" evidence="1">
    <location>
        <begin position="649"/>
        <end position="700"/>
    </location>
</feature>
<dbReference type="PANTHER" id="PTHR46100">
    <property type="entry name" value="IMP2'P"/>
    <property type="match status" value="1"/>
</dbReference>
<name>A0A0D0CBW5_9AGAM</name>
<feature type="region of interest" description="Disordered" evidence="1">
    <location>
        <begin position="209"/>
        <end position="336"/>
    </location>
</feature>
<dbReference type="OrthoDB" id="992776at2759"/>
<feature type="region of interest" description="Disordered" evidence="1">
    <location>
        <begin position="90"/>
        <end position="125"/>
    </location>
</feature>
<reference evidence="3 4" key="1">
    <citation type="submission" date="2014-04" db="EMBL/GenBank/DDBJ databases">
        <authorList>
            <consortium name="DOE Joint Genome Institute"/>
            <person name="Kuo A."/>
            <person name="Kohler A."/>
            <person name="Jargeat P."/>
            <person name="Nagy L.G."/>
            <person name="Floudas D."/>
            <person name="Copeland A."/>
            <person name="Barry K.W."/>
            <person name="Cichocki N."/>
            <person name="Veneault-Fourrey C."/>
            <person name="LaButti K."/>
            <person name="Lindquist E.A."/>
            <person name="Lipzen A."/>
            <person name="Lundell T."/>
            <person name="Morin E."/>
            <person name="Murat C."/>
            <person name="Sun H."/>
            <person name="Tunlid A."/>
            <person name="Henrissat B."/>
            <person name="Grigoriev I.V."/>
            <person name="Hibbett D.S."/>
            <person name="Martin F."/>
            <person name="Nordberg H.P."/>
            <person name="Cantor M.N."/>
            <person name="Hua S.X."/>
        </authorList>
    </citation>
    <scope>NUCLEOTIDE SEQUENCE [LARGE SCALE GENOMIC DNA]</scope>
    <source>
        <strain evidence="3 4">Ve08.2h10</strain>
    </source>
</reference>
<feature type="compositionally biased region" description="Acidic residues" evidence="1">
    <location>
        <begin position="326"/>
        <end position="336"/>
    </location>
</feature>
<dbReference type="InParanoid" id="A0A0D0CBW5"/>
<feature type="compositionally biased region" description="Low complexity" evidence="1">
    <location>
        <begin position="153"/>
        <end position="167"/>
    </location>
</feature>
<organism evidence="3 4">
    <name type="scientific">Paxillus rubicundulus Ve08.2h10</name>
    <dbReference type="NCBI Taxonomy" id="930991"/>
    <lineage>
        <taxon>Eukaryota</taxon>
        <taxon>Fungi</taxon>
        <taxon>Dikarya</taxon>
        <taxon>Basidiomycota</taxon>
        <taxon>Agaricomycotina</taxon>
        <taxon>Agaricomycetes</taxon>
        <taxon>Agaricomycetidae</taxon>
        <taxon>Boletales</taxon>
        <taxon>Paxilineae</taxon>
        <taxon>Paxillaceae</taxon>
        <taxon>Paxillus</taxon>
    </lineage>
</organism>
<evidence type="ECO:0000256" key="1">
    <source>
        <dbReference type="SAM" id="MobiDB-lite"/>
    </source>
</evidence>
<dbReference type="STRING" id="930991.A0A0D0CBW5"/>
<feature type="compositionally biased region" description="Basic and acidic residues" evidence="1">
    <location>
        <begin position="215"/>
        <end position="226"/>
    </location>
</feature>